<evidence type="ECO:0000313" key="1">
    <source>
        <dbReference type="EMBL" id="GAA6167889.1"/>
    </source>
</evidence>
<protein>
    <submittedName>
        <fullName evidence="1">DUF1302 domain-containing protein</fullName>
    </submittedName>
</protein>
<dbReference type="RefSeq" id="WP_353302551.1">
    <property type="nucleotide sequence ID" value="NZ_BAABWN010000005.1"/>
</dbReference>
<accession>A0ABQ0A8B4</accession>
<comment type="caution">
    <text evidence="1">The sequence shown here is derived from an EMBL/GenBank/DDBJ whole genome shotgun (WGS) entry which is preliminary data.</text>
</comment>
<dbReference type="Pfam" id="PF06980">
    <property type="entry name" value="DUF1302"/>
    <property type="match status" value="1"/>
</dbReference>
<keyword evidence="2" id="KW-1185">Reference proteome</keyword>
<dbReference type="EMBL" id="BAABWN010000005">
    <property type="protein sequence ID" value="GAA6167889.1"/>
    <property type="molecule type" value="Genomic_DNA"/>
</dbReference>
<organism evidence="1 2">
    <name type="scientific">Sessilibacter corallicola</name>
    <dbReference type="NCBI Taxonomy" id="2904075"/>
    <lineage>
        <taxon>Bacteria</taxon>
        <taxon>Pseudomonadati</taxon>
        <taxon>Pseudomonadota</taxon>
        <taxon>Gammaproteobacteria</taxon>
        <taxon>Cellvibrionales</taxon>
        <taxon>Cellvibrionaceae</taxon>
        <taxon>Sessilibacter</taxon>
    </lineage>
</organism>
<proteinExistence type="predicted"/>
<gene>
    <name evidence="1" type="ORF">NBRC116591_17000</name>
</gene>
<dbReference type="Proteomes" id="UP001465153">
    <property type="component" value="Unassembled WGS sequence"/>
</dbReference>
<name>A0ABQ0A8B4_9GAMM</name>
<evidence type="ECO:0000313" key="2">
    <source>
        <dbReference type="Proteomes" id="UP001465153"/>
    </source>
</evidence>
<dbReference type="InterPro" id="IPR010727">
    <property type="entry name" value="DUF1302"/>
</dbReference>
<sequence length="634" mass="69033">MAIRKRILQSSKNPSPSFTRRLLPTLIGTAFLLPQAHAYEFTFGEIEGQITSQVSVGASWRLDDASSNLISVPNGGTSNGSGSYDDANLNFEQGETFSEIVKGFHDLDLLYKNMGLFVRVKYWYDNELENGSRDHGHLANGYQPGDELRDNDFNNFAKFSGFELLDAFWYGNFDIGDRPLDIRLGRQVINWGESTFIQGGLNSINPVDVSAFRRPGAEVKEGLLPLNMAFVSFGINDNLSVEGFYQFKWEPTAIDGCGTYFSTTDFVAEGCDGIRIPLPLTDQQYFDPAISTAVLGYDPSIVRNENGRREPDDENQFGIAARYFAENLNDTEFGFYYAKYHSRLPLLNAVNTNSDAGTFLNTFAGTVIALGGNPLAPTPAQVQAATVASIGTLVDTTYFTSYSEDIELIGVSFNTNVGDVAWSGEVSHKKDVPLQINGPLLVAAILNQYAGGSGNAAADALVAQAGTGGTIQGFEKFDVTQVQSSLIKFYDRVLGASRLALIGEFAWTHVHSFDESVDAFKFGRNGAFGFAAGDNDGFVTEDSYGYVLRAALDYPNAFAGVSLSPQISFRHGLEGYGVQPGSAFNEDEKVLGVSLTGEYLSKYLVQLSYTSYSGGDFNALEDRDFISLSASVSF</sequence>
<reference evidence="1 2" key="1">
    <citation type="submission" date="2024-04" db="EMBL/GenBank/DDBJ databases">
        <title>Draft genome sequence of Sessilibacter corallicola NBRC 116591.</title>
        <authorList>
            <person name="Miyakawa T."/>
            <person name="Kusuya Y."/>
            <person name="Miura T."/>
        </authorList>
    </citation>
    <scope>NUCLEOTIDE SEQUENCE [LARGE SCALE GENOMIC DNA]</scope>
    <source>
        <strain evidence="1 2">KU-00831-HH</strain>
    </source>
</reference>